<keyword evidence="2" id="KW-1185">Reference proteome</keyword>
<organism evidence="1 2">
    <name type="scientific">Trifolium medium</name>
    <dbReference type="NCBI Taxonomy" id="97028"/>
    <lineage>
        <taxon>Eukaryota</taxon>
        <taxon>Viridiplantae</taxon>
        <taxon>Streptophyta</taxon>
        <taxon>Embryophyta</taxon>
        <taxon>Tracheophyta</taxon>
        <taxon>Spermatophyta</taxon>
        <taxon>Magnoliopsida</taxon>
        <taxon>eudicotyledons</taxon>
        <taxon>Gunneridae</taxon>
        <taxon>Pentapetalae</taxon>
        <taxon>rosids</taxon>
        <taxon>fabids</taxon>
        <taxon>Fabales</taxon>
        <taxon>Fabaceae</taxon>
        <taxon>Papilionoideae</taxon>
        <taxon>50 kb inversion clade</taxon>
        <taxon>NPAAA clade</taxon>
        <taxon>Hologalegina</taxon>
        <taxon>IRL clade</taxon>
        <taxon>Trifolieae</taxon>
        <taxon>Trifolium</taxon>
    </lineage>
</organism>
<reference evidence="1 2" key="1">
    <citation type="journal article" date="2018" name="Front. Plant Sci.">
        <title>Red Clover (Trifolium pratense) and Zigzag Clover (T. medium) - A Picture of Genomic Similarities and Differences.</title>
        <authorList>
            <person name="Dluhosova J."/>
            <person name="Istvanek J."/>
            <person name="Nedelnik J."/>
            <person name="Repkova J."/>
        </authorList>
    </citation>
    <scope>NUCLEOTIDE SEQUENCE [LARGE SCALE GENOMIC DNA]</scope>
    <source>
        <strain evidence="2">cv. 10/8</strain>
        <tissue evidence="1">Leaf</tissue>
    </source>
</reference>
<protein>
    <submittedName>
        <fullName evidence="1">Uncharacterized protein</fullName>
    </submittedName>
</protein>
<dbReference type="Proteomes" id="UP000265520">
    <property type="component" value="Unassembled WGS sequence"/>
</dbReference>
<dbReference type="AlphaFoldDB" id="A0A392TRE5"/>
<evidence type="ECO:0000313" key="2">
    <source>
        <dbReference type="Proteomes" id="UP000265520"/>
    </source>
</evidence>
<feature type="non-terminal residue" evidence="1">
    <location>
        <position position="1"/>
    </location>
</feature>
<accession>A0A392TRE5</accession>
<sequence>PFPIAVAGIEPWSFLPNSAPITTEPTDDW</sequence>
<evidence type="ECO:0000313" key="1">
    <source>
        <dbReference type="EMBL" id="MCI63017.1"/>
    </source>
</evidence>
<proteinExistence type="predicted"/>
<dbReference type="EMBL" id="LXQA010629399">
    <property type="protein sequence ID" value="MCI63017.1"/>
    <property type="molecule type" value="Genomic_DNA"/>
</dbReference>
<name>A0A392TRE5_9FABA</name>
<comment type="caution">
    <text evidence="1">The sequence shown here is derived from an EMBL/GenBank/DDBJ whole genome shotgun (WGS) entry which is preliminary data.</text>
</comment>